<gene>
    <name evidence="8" type="ORF">g.24254</name>
</gene>
<sequence length="490" mass="53894">MDEVLFHLNQRLEALQVLVYSLLQNGRIHFEIYSERSKHILVGALTSPQVVHFQEIANQKLRLLIEFVDKVTKTTVKIVNPGELYMKIIHFIGPEWDHRRIYTGFLGFTIGVGIGVAIGLCWQAPPRPLSYMKAVAVTSYTGTDAVALLEDTVVPTISSPDEVLIQVKAASLDPIDIKICNGYGRMLRQQLNKYNSNVQGELPLVLGRDMAGIIIDIGSGVSRLEVGDEVWCAITPFSPGTLSDIVVVKEYLVSRKPKTLGFEGAASLPYSGTMAFDAVFNKAKLNVQNAAGKKVLVHCASSGVGCLITQMAYRLGTSVTVTCLNRATPVMQMLGAENIYALETADVEKQLQRKERFDYVFNTAGPIAHQFCLNLCNAEGVVVTTIATQLASDKFGLILGSIYSTWIRIAHSIFGYTSWGSSHLSYKVLDELATMIDKGKLQPVVDKILQPHEIDRAFQHIDSAHAIGKTVIRFSGSNQILSQGKPDILR</sequence>
<name>A0A1B6E127_9HEMI</name>
<dbReference type="InterPro" id="IPR036291">
    <property type="entry name" value="NAD(P)-bd_dom_sf"/>
</dbReference>
<evidence type="ECO:0000313" key="8">
    <source>
        <dbReference type="EMBL" id="JAS31619.1"/>
    </source>
</evidence>
<dbReference type="SUPFAM" id="SSF50129">
    <property type="entry name" value="GroES-like"/>
    <property type="match status" value="1"/>
</dbReference>
<dbReference type="EMBL" id="GEDC01005679">
    <property type="protein sequence ID" value="JAS31619.1"/>
    <property type="molecule type" value="Transcribed_RNA"/>
</dbReference>
<keyword evidence="6" id="KW-0812">Transmembrane</keyword>
<comment type="similarity">
    <text evidence="2">Belongs to the zinc-containing alcohol dehydrogenase family. Quinone oxidoreductase subfamily.</text>
</comment>
<keyword evidence="3" id="KW-0809">Transit peptide</keyword>
<evidence type="ECO:0000256" key="1">
    <source>
        <dbReference type="ARBA" id="ARBA00004173"/>
    </source>
</evidence>
<dbReference type="SMART" id="SM00829">
    <property type="entry name" value="PKS_ER"/>
    <property type="match status" value="1"/>
</dbReference>
<feature type="domain" description="Enoyl reductase (ER)" evidence="7">
    <location>
        <begin position="142"/>
        <end position="472"/>
    </location>
</feature>
<dbReference type="Gene3D" id="3.40.50.720">
    <property type="entry name" value="NAD(P)-binding Rossmann-like Domain"/>
    <property type="match status" value="1"/>
</dbReference>
<dbReference type="Gene3D" id="3.90.180.10">
    <property type="entry name" value="Medium-chain alcohol dehydrogenases, catalytic domain"/>
    <property type="match status" value="1"/>
</dbReference>
<keyword evidence="6" id="KW-1133">Transmembrane helix</keyword>
<dbReference type="SUPFAM" id="SSF51735">
    <property type="entry name" value="NAD(P)-binding Rossmann-fold domains"/>
    <property type="match status" value="1"/>
</dbReference>
<dbReference type="InterPro" id="IPR013154">
    <property type="entry name" value="ADH-like_N"/>
</dbReference>
<proteinExistence type="inferred from homology"/>
<dbReference type="Pfam" id="PF13602">
    <property type="entry name" value="ADH_zinc_N_2"/>
    <property type="match status" value="1"/>
</dbReference>
<feature type="transmembrane region" description="Helical" evidence="6">
    <location>
        <begin position="101"/>
        <end position="122"/>
    </location>
</feature>
<dbReference type="AlphaFoldDB" id="A0A1B6E127"/>
<protein>
    <recommendedName>
        <fullName evidence="7">Enoyl reductase (ER) domain-containing protein</fullName>
    </recommendedName>
</protein>
<keyword evidence="4" id="KW-0560">Oxidoreductase</keyword>
<evidence type="ECO:0000256" key="6">
    <source>
        <dbReference type="SAM" id="Phobius"/>
    </source>
</evidence>
<evidence type="ECO:0000256" key="5">
    <source>
        <dbReference type="ARBA" id="ARBA00023128"/>
    </source>
</evidence>
<dbReference type="CDD" id="cd08248">
    <property type="entry name" value="RTN4I1"/>
    <property type="match status" value="1"/>
</dbReference>
<dbReference type="PANTHER" id="PTHR11695">
    <property type="entry name" value="ALCOHOL DEHYDROGENASE RELATED"/>
    <property type="match status" value="1"/>
</dbReference>
<organism evidence="8">
    <name type="scientific">Clastoptera arizonana</name>
    <name type="common">Arizona spittle bug</name>
    <dbReference type="NCBI Taxonomy" id="38151"/>
    <lineage>
        <taxon>Eukaryota</taxon>
        <taxon>Metazoa</taxon>
        <taxon>Ecdysozoa</taxon>
        <taxon>Arthropoda</taxon>
        <taxon>Hexapoda</taxon>
        <taxon>Insecta</taxon>
        <taxon>Pterygota</taxon>
        <taxon>Neoptera</taxon>
        <taxon>Paraneoptera</taxon>
        <taxon>Hemiptera</taxon>
        <taxon>Auchenorrhyncha</taxon>
        <taxon>Cercopoidea</taxon>
        <taxon>Clastopteridae</taxon>
        <taxon>Clastoptera</taxon>
    </lineage>
</organism>
<dbReference type="GO" id="GO:0005739">
    <property type="term" value="C:mitochondrion"/>
    <property type="evidence" value="ECO:0007669"/>
    <property type="project" value="UniProtKB-SubCell"/>
</dbReference>
<dbReference type="InterPro" id="IPR037397">
    <property type="entry name" value="RTN4IP1"/>
</dbReference>
<evidence type="ECO:0000256" key="4">
    <source>
        <dbReference type="ARBA" id="ARBA00023002"/>
    </source>
</evidence>
<evidence type="ECO:0000256" key="2">
    <source>
        <dbReference type="ARBA" id="ARBA00010371"/>
    </source>
</evidence>
<comment type="subcellular location">
    <subcellularLocation>
        <location evidence="1">Mitochondrion</location>
    </subcellularLocation>
</comment>
<dbReference type="InterPro" id="IPR050700">
    <property type="entry name" value="YIM1/Zinc_Alcohol_DH_Fams"/>
</dbReference>
<accession>A0A1B6E127</accession>
<evidence type="ECO:0000259" key="7">
    <source>
        <dbReference type="SMART" id="SM00829"/>
    </source>
</evidence>
<dbReference type="PANTHER" id="PTHR11695:SF645">
    <property type="entry name" value="RETICULON-4-INTERACTING PROTEIN 1, MITOCHONDRIAL-LIKE PROTEIN"/>
    <property type="match status" value="1"/>
</dbReference>
<dbReference type="GO" id="GO:0016491">
    <property type="term" value="F:oxidoreductase activity"/>
    <property type="evidence" value="ECO:0007669"/>
    <property type="project" value="UniProtKB-KW"/>
</dbReference>
<evidence type="ECO:0000256" key="3">
    <source>
        <dbReference type="ARBA" id="ARBA00022946"/>
    </source>
</evidence>
<dbReference type="Pfam" id="PF08240">
    <property type="entry name" value="ADH_N"/>
    <property type="match status" value="1"/>
</dbReference>
<dbReference type="InterPro" id="IPR020843">
    <property type="entry name" value="ER"/>
</dbReference>
<keyword evidence="5" id="KW-0496">Mitochondrion</keyword>
<keyword evidence="6" id="KW-0472">Membrane</keyword>
<reference evidence="8" key="1">
    <citation type="submission" date="2015-12" db="EMBL/GenBank/DDBJ databases">
        <title>De novo transcriptome assembly of four potential Pierce s Disease insect vectors from Arizona vineyards.</title>
        <authorList>
            <person name="Tassone E.E."/>
        </authorList>
    </citation>
    <scope>NUCLEOTIDE SEQUENCE</scope>
</reference>
<dbReference type="InterPro" id="IPR011032">
    <property type="entry name" value="GroES-like_sf"/>
</dbReference>